<dbReference type="SUPFAM" id="SSF51419">
    <property type="entry name" value="PLP-binding barrel"/>
    <property type="match status" value="1"/>
</dbReference>
<dbReference type="GO" id="GO:0008784">
    <property type="term" value="F:alanine racemase activity"/>
    <property type="evidence" value="ECO:0007669"/>
    <property type="project" value="UniProtKB-UniRule"/>
</dbReference>
<dbReference type="GO" id="GO:0030170">
    <property type="term" value="F:pyridoxal phosphate binding"/>
    <property type="evidence" value="ECO:0007669"/>
    <property type="project" value="UniProtKB-UniRule"/>
</dbReference>
<comment type="similarity">
    <text evidence="4">Belongs to the alanine racemase family.</text>
</comment>
<dbReference type="Gene3D" id="2.40.37.10">
    <property type="entry name" value="Lyase, Ornithine Decarboxylase, Chain A, domain 1"/>
    <property type="match status" value="1"/>
</dbReference>
<dbReference type="STRING" id="1121131.SAMN02745229_02318"/>
<dbReference type="Pfam" id="PF01168">
    <property type="entry name" value="Ala_racemase_N"/>
    <property type="match status" value="1"/>
</dbReference>
<dbReference type="InterPro" id="IPR009006">
    <property type="entry name" value="Ala_racemase/Decarboxylase_C"/>
</dbReference>
<organism evidence="8 9">
    <name type="scientific">Butyrivibrio fibrisolvens DSM 3071</name>
    <dbReference type="NCBI Taxonomy" id="1121131"/>
    <lineage>
        <taxon>Bacteria</taxon>
        <taxon>Bacillati</taxon>
        <taxon>Bacillota</taxon>
        <taxon>Clostridia</taxon>
        <taxon>Lachnospirales</taxon>
        <taxon>Lachnospiraceae</taxon>
        <taxon>Butyrivibrio</taxon>
    </lineage>
</organism>
<keyword evidence="3 4" id="KW-0413">Isomerase</keyword>
<comment type="function">
    <text evidence="4">Catalyzes the interconversion of L-alanine and D-alanine. May also act on other amino acids.</text>
</comment>
<dbReference type="NCBIfam" id="TIGR00492">
    <property type="entry name" value="alr"/>
    <property type="match status" value="1"/>
</dbReference>
<dbReference type="RefSeq" id="WP_242951179.1">
    <property type="nucleotide sequence ID" value="NZ_FQXK01000019.1"/>
</dbReference>
<dbReference type="SMART" id="SM01005">
    <property type="entry name" value="Ala_racemase_C"/>
    <property type="match status" value="1"/>
</dbReference>
<dbReference type="InterPro" id="IPR001608">
    <property type="entry name" value="Ala_racemase_N"/>
</dbReference>
<evidence type="ECO:0000256" key="6">
    <source>
        <dbReference type="PIRSR" id="PIRSR600821-52"/>
    </source>
</evidence>
<dbReference type="CDD" id="cd00430">
    <property type="entry name" value="PLPDE_III_AR"/>
    <property type="match status" value="1"/>
</dbReference>
<evidence type="ECO:0000256" key="2">
    <source>
        <dbReference type="ARBA" id="ARBA00022898"/>
    </source>
</evidence>
<dbReference type="InterPro" id="IPR029066">
    <property type="entry name" value="PLP-binding_barrel"/>
</dbReference>
<dbReference type="PRINTS" id="PR00992">
    <property type="entry name" value="ALARACEMASE"/>
</dbReference>
<dbReference type="HAMAP" id="MF_01201">
    <property type="entry name" value="Ala_racemase"/>
    <property type="match status" value="1"/>
</dbReference>
<dbReference type="EC" id="5.1.1.1" evidence="4"/>
<evidence type="ECO:0000256" key="4">
    <source>
        <dbReference type="HAMAP-Rule" id="MF_01201"/>
    </source>
</evidence>
<gene>
    <name evidence="8" type="ORF">SAMN02745229_02318</name>
</gene>
<dbReference type="UniPathway" id="UPA00042">
    <property type="reaction ID" value="UER00497"/>
</dbReference>
<feature type="binding site" evidence="4 6">
    <location>
        <position position="338"/>
    </location>
    <ligand>
        <name>substrate</name>
    </ligand>
</feature>
<dbReference type="Proteomes" id="UP000184278">
    <property type="component" value="Unassembled WGS sequence"/>
</dbReference>
<dbReference type="PANTHER" id="PTHR30511">
    <property type="entry name" value="ALANINE RACEMASE"/>
    <property type="match status" value="1"/>
</dbReference>
<proteinExistence type="inferred from homology"/>
<dbReference type="FunFam" id="3.20.20.10:FF:000002">
    <property type="entry name" value="Alanine racemase"/>
    <property type="match status" value="1"/>
</dbReference>
<dbReference type="GO" id="GO:0005829">
    <property type="term" value="C:cytosol"/>
    <property type="evidence" value="ECO:0007669"/>
    <property type="project" value="TreeGrafter"/>
</dbReference>
<dbReference type="GeneID" id="89510221"/>
<dbReference type="Pfam" id="PF00842">
    <property type="entry name" value="Ala_racemase_C"/>
    <property type="match status" value="1"/>
</dbReference>
<dbReference type="EMBL" id="FQXK01000019">
    <property type="protein sequence ID" value="SHI24196.1"/>
    <property type="molecule type" value="Genomic_DNA"/>
</dbReference>
<dbReference type="InterPro" id="IPR000821">
    <property type="entry name" value="Ala_racemase"/>
</dbReference>
<evidence type="ECO:0000259" key="7">
    <source>
        <dbReference type="SMART" id="SM01005"/>
    </source>
</evidence>
<evidence type="ECO:0000256" key="5">
    <source>
        <dbReference type="PIRSR" id="PIRSR600821-50"/>
    </source>
</evidence>
<protein>
    <recommendedName>
        <fullName evidence="4">Alanine racemase</fullName>
        <ecNumber evidence="4">5.1.1.1</ecNumber>
    </recommendedName>
</protein>
<evidence type="ECO:0000256" key="3">
    <source>
        <dbReference type="ARBA" id="ARBA00023235"/>
    </source>
</evidence>
<feature type="active site" description="Proton acceptor; specific for D-alanine" evidence="4">
    <location>
        <position position="54"/>
    </location>
</feature>
<evidence type="ECO:0000313" key="9">
    <source>
        <dbReference type="Proteomes" id="UP000184278"/>
    </source>
</evidence>
<feature type="active site" description="Proton acceptor; specific for L-alanine" evidence="4">
    <location>
        <position position="290"/>
    </location>
</feature>
<dbReference type="InterPro" id="IPR011079">
    <property type="entry name" value="Ala_racemase_C"/>
</dbReference>
<keyword evidence="9" id="KW-1185">Reference proteome</keyword>
<comment type="pathway">
    <text evidence="4">Amino-acid biosynthesis; D-alanine biosynthesis; D-alanine from L-alanine: step 1/1.</text>
</comment>
<comment type="cofactor">
    <cofactor evidence="1 4 5">
        <name>pyridoxal 5'-phosphate</name>
        <dbReference type="ChEBI" id="CHEBI:597326"/>
    </cofactor>
</comment>
<evidence type="ECO:0000256" key="1">
    <source>
        <dbReference type="ARBA" id="ARBA00001933"/>
    </source>
</evidence>
<feature type="domain" description="Alanine racemase C-terminal" evidence="7">
    <location>
        <begin position="269"/>
        <end position="397"/>
    </location>
</feature>
<feature type="modified residue" description="N6-(pyridoxal phosphate)lysine" evidence="4 5">
    <location>
        <position position="54"/>
    </location>
</feature>
<keyword evidence="2 4" id="KW-0663">Pyridoxal phosphate</keyword>
<evidence type="ECO:0000313" key="8">
    <source>
        <dbReference type="EMBL" id="SHI24196.1"/>
    </source>
</evidence>
<reference evidence="9" key="1">
    <citation type="submission" date="2016-11" db="EMBL/GenBank/DDBJ databases">
        <authorList>
            <person name="Varghese N."/>
            <person name="Submissions S."/>
        </authorList>
    </citation>
    <scope>NUCLEOTIDE SEQUENCE [LARGE SCALE GENOMIC DNA]</scope>
    <source>
        <strain evidence="9">DSM 3071</strain>
    </source>
</reference>
<dbReference type="PANTHER" id="PTHR30511:SF0">
    <property type="entry name" value="ALANINE RACEMASE, CATABOLIC-RELATED"/>
    <property type="match status" value="1"/>
</dbReference>
<accession>A0A1M5ZIY7</accession>
<name>A0A1M5ZIY7_BUTFI</name>
<comment type="catalytic activity">
    <reaction evidence="4">
        <text>L-alanine = D-alanine</text>
        <dbReference type="Rhea" id="RHEA:20249"/>
        <dbReference type="ChEBI" id="CHEBI:57416"/>
        <dbReference type="ChEBI" id="CHEBI:57972"/>
        <dbReference type="EC" id="5.1.1.1"/>
    </reaction>
</comment>
<dbReference type="AlphaFoldDB" id="A0A1M5ZIY7"/>
<sequence>MNSHEIVSRLKLSEKMALKYPRVCAAIDLDAILSNMRSMHDNLKPETKMIAVIKTDGYGFGAVPIAKMLETEDYIWGYASATVEEAMELRDNGVVKPILILGYTFPFSYDTLIDNEIRPAVFRYDQLEQLEERALLKAKTGWNGKVKVHIAVDTSMSRIGVRPDDEGAAFVAKALSMKYIEVEGIFTHFARADEKDLTDAISKKDIFASFIERVEKENNCRIPLHHCANSASIIQIPQAQMDMVRAGVTMYGMKPSEDVPTDKVKIGPALGLYSHIAYIKDVPAGVPVSYGGTFVTDKPTRMATVPVGYGDGYPRSLSNKGYVLIHGKKAPILGRVCMDQFMVDVSDIPEALENDEVTLIGWSGDSHISIEELGDLSGRFNYELACDLNPRIPRLYIRG</sequence>
<dbReference type="SUPFAM" id="SSF50621">
    <property type="entry name" value="Alanine racemase C-terminal domain-like"/>
    <property type="match status" value="1"/>
</dbReference>
<dbReference type="Gene3D" id="3.20.20.10">
    <property type="entry name" value="Alanine racemase"/>
    <property type="match status" value="1"/>
</dbReference>
<dbReference type="GO" id="GO:0030632">
    <property type="term" value="P:D-alanine biosynthetic process"/>
    <property type="evidence" value="ECO:0007669"/>
    <property type="project" value="UniProtKB-UniRule"/>
</dbReference>
<feature type="binding site" evidence="4 6">
    <location>
        <position position="158"/>
    </location>
    <ligand>
        <name>substrate</name>
    </ligand>
</feature>